<keyword evidence="1" id="KW-1133">Transmembrane helix</keyword>
<keyword evidence="3" id="KW-1185">Reference proteome</keyword>
<sequence length="174" mass="20272">MFMSMFKPEYGYYGFLFMTLLTLCGSIEGYLLSYKQKIIDKSISNNAKKMNISLEESTQQDNIKYRRKLAKRGWGKASLIFIYETSSYLFVLFLLIFPFILAAYIPIVLFLVDNYFYQFFIYFIIWVAYFFLFALYLKLNDSGGILLIIGITAFSGFFLASSLAVVVRWLMGVI</sequence>
<reference evidence="2 3" key="1">
    <citation type="submission" date="2015-06" db="EMBL/GenBank/DDBJ databases">
        <title>Genome sequence of Pseudoalteromonas carrageenovora.</title>
        <authorList>
            <person name="Xie B.-B."/>
            <person name="Rong J.-C."/>
            <person name="Qin Q.-L."/>
            <person name="Zhang Y.-Z."/>
        </authorList>
    </citation>
    <scope>NUCLEOTIDE SEQUENCE [LARGE SCALE GENOMIC DNA]</scope>
    <source>
        <strain evidence="2 3">IAM 12662</strain>
    </source>
</reference>
<proteinExistence type="predicted"/>
<comment type="caution">
    <text evidence="2">The sequence shown here is derived from an EMBL/GenBank/DDBJ whole genome shotgun (WGS) entry which is preliminary data.</text>
</comment>
<evidence type="ECO:0000313" key="3">
    <source>
        <dbReference type="Proteomes" id="UP000615003"/>
    </source>
</evidence>
<feature type="transmembrane region" description="Helical" evidence="1">
    <location>
        <begin position="115"/>
        <end position="137"/>
    </location>
</feature>
<feature type="transmembrane region" description="Helical" evidence="1">
    <location>
        <begin position="12"/>
        <end position="32"/>
    </location>
</feature>
<name>A0ABR9EP29_PSEVC</name>
<evidence type="ECO:0000256" key="1">
    <source>
        <dbReference type="SAM" id="Phobius"/>
    </source>
</evidence>
<evidence type="ECO:0000313" key="2">
    <source>
        <dbReference type="EMBL" id="MBE0382173.1"/>
    </source>
</evidence>
<accession>A0ABR9EP29</accession>
<protein>
    <submittedName>
        <fullName evidence="2">Uncharacterized protein</fullName>
    </submittedName>
</protein>
<dbReference type="EMBL" id="AQGW01000018">
    <property type="protein sequence ID" value="MBE0382173.1"/>
    <property type="molecule type" value="Genomic_DNA"/>
</dbReference>
<keyword evidence="1" id="KW-0812">Transmembrane</keyword>
<dbReference type="GeneID" id="93662611"/>
<keyword evidence="1" id="KW-0472">Membrane</keyword>
<dbReference type="RefSeq" id="WP_104642065.1">
    <property type="nucleotide sequence ID" value="NZ_AQGW01000018.1"/>
</dbReference>
<organism evidence="2 3">
    <name type="scientific">Pseudoalteromonas carrageenovora IAM 12662</name>
    <dbReference type="NCBI Taxonomy" id="1314868"/>
    <lineage>
        <taxon>Bacteria</taxon>
        <taxon>Pseudomonadati</taxon>
        <taxon>Pseudomonadota</taxon>
        <taxon>Gammaproteobacteria</taxon>
        <taxon>Alteromonadales</taxon>
        <taxon>Pseudoalteromonadaceae</taxon>
        <taxon>Pseudoalteromonas</taxon>
    </lineage>
</organism>
<dbReference type="Proteomes" id="UP000615003">
    <property type="component" value="Unassembled WGS sequence"/>
</dbReference>
<feature type="transmembrane region" description="Helical" evidence="1">
    <location>
        <begin position="144"/>
        <end position="171"/>
    </location>
</feature>
<feature type="transmembrane region" description="Helical" evidence="1">
    <location>
        <begin position="88"/>
        <end position="109"/>
    </location>
</feature>
<gene>
    <name evidence="2" type="ORF">PCARR_a0452</name>
</gene>